<dbReference type="RefSeq" id="WP_088964080.1">
    <property type="nucleotide sequence ID" value="NZ_LT607410.1"/>
</dbReference>
<evidence type="ECO:0000313" key="1">
    <source>
        <dbReference type="EMBL" id="SCF44042.1"/>
    </source>
</evidence>
<evidence type="ECO:0008006" key="3">
    <source>
        <dbReference type="Google" id="ProtNLM"/>
    </source>
</evidence>
<name>A0A1C5AFK7_9ACTN</name>
<dbReference type="Proteomes" id="UP000198228">
    <property type="component" value="Chromosome I"/>
</dbReference>
<dbReference type="EMBL" id="LT607410">
    <property type="protein sequence ID" value="SCF44042.1"/>
    <property type="molecule type" value="Genomic_DNA"/>
</dbReference>
<sequence length="89" mass="9499">MTGAPAPSGSHPDEHVPVTPAWTCGSCGEEWPCPTKRNRLLSEYQMDRASLSVYLGSCLAAASADLRAAPMASLQDRFIGWVPRGPLVT</sequence>
<protein>
    <recommendedName>
        <fullName evidence="3">Flavin reductase</fullName>
    </recommendedName>
</protein>
<accession>A0A1C5AFK7</accession>
<proteinExistence type="predicted"/>
<reference evidence="1 2" key="1">
    <citation type="submission" date="2016-06" db="EMBL/GenBank/DDBJ databases">
        <authorList>
            <person name="Kjaerup R.B."/>
            <person name="Dalgaard T.S."/>
            <person name="Juul-Madsen H.R."/>
        </authorList>
    </citation>
    <scope>NUCLEOTIDE SEQUENCE [LARGE SCALE GENOMIC DNA]</scope>
    <source>
        <strain evidence="1 2">DSM 43821</strain>
    </source>
</reference>
<organism evidence="1 2">
    <name type="scientific">Micromonospora purpureochromogenes</name>
    <dbReference type="NCBI Taxonomy" id="47872"/>
    <lineage>
        <taxon>Bacteria</taxon>
        <taxon>Bacillati</taxon>
        <taxon>Actinomycetota</taxon>
        <taxon>Actinomycetes</taxon>
        <taxon>Micromonosporales</taxon>
        <taxon>Micromonosporaceae</taxon>
        <taxon>Micromonospora</taxon>
    </lineage>
</organism>
<dbReference type="AlphaFoldDB" id="A0A1C5AFK7"/>
<gene>
    <name evidence="1" type="ORF">GA0074696_5924</name>
</gene>
<evidence type="ECO:0000313" key="2">
    <source>
        <dbReference type="Proteomes" id="UP000198228"/>
    </source>
</evidence>